<keyword evidence="3" id="KW-1185">Reference proteome</keyword>
<gene>
    <name evidence="2" type="ORF">CY34DRAFT_18549</name>
</gene>
<evidence type="ECO:0000313" key="2">
    <source>
        <dbReference type="EMBL" id="KIK33157.1"/>
    </source>
</evidence>
<evidence type="ECO:0000256" key="1">
    <source>
        <dbReference type="SAM" id="MobiDB-lite"/>
    </source>
</evidence>
<proteinExistence type="predicted"/>
<dbReference type="STRING" id="930992.A0A0D0AG03"/>
<feature type="region of interest" description="Disordered" evidence="1">
    <location>
        <begin position="82"/>
        <end position="140"/>
    </location>
</feature>
<protein>
    <submittedName>
        <fullName evidence="2">Unplaced genomic scaffold CY34scaffold_878, whole genome shotgun sequence</fullName>
    </submittedName>
</protein>
<organism evidence="2 3">
    <name type="scientific">Suillus luteus UH-Slu-Lm8-n1</name>
    <dbReference type="NCBI Taxonomy" id="930992"/>
    <lineage>
        <taxon>Eukaryota</taxon>
        <taxon>Fungi</taxon>
        <taxon>Dikarya</taxon>
        <taxon>Basidiomycota</taxon>
        <taxon>Agaricomycotina</taxon>
        <taxon>Agaricomycetes</taxon>
        <taxon>Agaricomycetidae</taxon>
        <taxon>Boletales</taxon>
        <taxon>Suillineae</taxon>
        <taxon>Suillaceae</taxon>
        <taxon>Suillus</taxon>
    </lineage>
</organism>
<dbReference type="InParanoid" id="A0A0D0AG03"/>
<evidence type="ECO:0000313" key="3">
    <source>
        <dbReference type="Proteomes" id="UP000054485"/>
    </source>
</evidence>
<dbReference type="HOGENOM" id="CLU_065614_0_0_1"/>
<reference evidence="2 3" key="1">
    <citation type="submission" date="2014-04" db="EMBL/GenBank/DDBJ databases">
        <authorList>
            <consortium name="DOE Joint Genome Institute"/>
            <person name="Kuo A."/>
            <person name="Ruytinx J."/>
            <person name="Rineau F."/>
            <person name="Colpaert J."/>
            <person name="Kohler A."/>
            <person name="Nagy L.G."/>
            <person name="Floudas D."/>
            <person name="Copeland A."/>
            <person name="Barry K.W."/>
            <person name="Cichocki N."/>
            <person name="Veneault-Fourrey C."/>
            <person name="LaButti K."/>
            <person name="Lindquist E.A."/>
            <person name="Lipzen A."/>
            <person name="Lundell T."/>
            <person name="Morin E."/>
            <person name="Murat C."/>
            <person name="Sun H."/>
            <person name="Tunlid A."/>
            <person name="Henrissat B."/>
            <person name="Grigoriev I.V."/>
            <person name="Hibbett D.S."/>
            <person name="Martin F."/>
            <person name="Nordberg H.P."/>
            <person name="Cantor M.N."/>
            <person name="Hua S.X."/>
        </authorList>
    </citation>
    <scope>NUCLEOTIDE SEQUENCE [LARGE SCALE GENOMIC DNA]</scope>
    <source>
        <strain evidence="2 3">UH-Slu-Lm8-n1</strain>
    </source>
</reference>
<dbReference type="Proteomes" id="UP000054485">
    <property type="component" value="Unassembled WGS sequence"/>
</dbReference>
<dbReference type="AlphaFoldDB" id="A0A0D0AG03"/>
<dbReference type="OrthoDB" id="2686745at2759"/>
<feature type="compositionally biased region" description="Low complexity" evidence="1">
    <location>
        <begin position="97"/>
        <end position="122"/>
    </location>
</feature>
<reference evidence="3" key="2">
    <citation type="submission" date="2015-01" db="EMBL/GenBank/DDBJ databases">
        <title>Evolutionary Origins and Diversification of the Mycorrhizal Mutualists.</title>
        <authorList>
            <consortium name="DOE Joint Genome Institute"/>
            <consortium name="Mycorrhizal Genomics Consortium"/>
            <person name="Kohler A."/>
            <person name="Kuo A."/>
            <person name="Nagy L.G."/>
            <person name="Floudas D."/>
            <person name="Copeland A."/>
            <person name="Barry K.W."/>
            <person name="Cichocki N."/>
            <person name="Veneault-Fourrey C."/>
            <person name="LaButti K."/>
            <person name="Lindquist E.A."/>
            <person name="Lipzen A."/>
            <person name="Lundell T."/>
            <person name="Morin E."/>
            <person name="Murat C."/>
            <person name="Riley R."/>
            <person name="Ohm R."/>
            <person name="Sun H."/>
            <person name="Tunlid A."/>
            <person name="Henrissat B."/>
            <person name="Grigoriev I.V."/>
            <person name="Hibbett D.S."/>
            <person name="Martin F."/>
        </authorList>
    </citation>
    <scope>NUCLEOTIDE SEQUENCE [LARGE SCALE GENOMIC DNA]</scope>
    <source>
        <strain evidence="3">UH-Slu-Lm8-n1</strain>
    </source>
</reference>
<sequence length="240" mass="26177">MRIAIVPPFYDSESGAPPPFPPMLTDQLELFGNIDCRLTTLIADEVLVPRAGIIPAARASSSTPAPEFKLAKRALKHSDLSSSAYPKKLTRSRSQTPSPSDSARSLDSLSDSDTSTSSASLSEDSKIPKPAGEPGRPGHGGYTLYEALDWNPRAYTKFKKYMHSLVEDHLDTTKCASAQSPALLKVVCDKALDNFLDLGNYSNLWPVNDLIMMRLKYTSGRARRKEGEMAAGKSRSKGKK</sequence>
<dbReference type="EMBL" id="KN836009">
    <property type="protein sequence ID" value="KIK33157.1"/>
    <property type="molecule type" value="Genomic_DNA"/>
</dbReference>
<name>A0A0D0AG03_9AGAM</name>
<accession>A0A0D0AG03</accession>